<gene>
    <name evidence="5" type="ORF">UFOPK3547_01304</name>
</gene>
<dbReference type="AlphaFoldDB" id="A0A6J5ZZM2"/>
<evidence type="ECO:0000256" key="2">
    <source>
        <dbReference type="ARBA" id="ARBA00022723"/>
    </source>
</evidence>
<name>A0A6J5ZZM2_9ZZZZ</name>
<feature type="domain" description="Cytochrome c" evidence="4">
    <location>
        <begin position="32"/>
        <end position="119"/>
    </location>
</feature>
<dbReference type="GO" id="GO:0046872">
    <property type="term" value="F:metal ion binding"/>
    <property type="evidence" value="ECO:0007669"/>
    <property type="project" value="UniProtKB-KW"/>
</dbReference>
<dbReference type="GO" id="GO:0009055">
    <property type="term" value="F:electron transfer activity"/>
    <property type="evidence" value="ECO:0007669"/>
    <property type="project" value="InterPro"/>
</dbReference>
<evidence type="ECO:0000259" key="4">
    <source>
        <dbReference type="PROSITE" id="PS51007"/>
    </source>
</evidence>
<dbReference type="InterPro" id="IPR009056">
    <property type="entry name" value="Cyt_c-like_dom"/>
</dbReference>
<organism evidence="5">
    <name type="scientific">freshwater metagenome</name>
    <dbReference type="NCBI Taxonomy" id="449393"/>
    <lineage>
        <taxon>unclassified sequences</taxon>
        <taxon>metagenomes</taxon>
        <taxon>ecological metagenomes</taxon>
    </lineage>
</organism>
<keyword evidence="2" id="KW-0479">Metal-binding</keyword>
<dbReference type="GO" id="GO:0020037">
    <property type="term" value="F:heme binding"/>
    <property type="evidence" value="ECO:0007669"/>
    <property type="project" value="InterPro"/>
</dbReference>
<dbReference type="PROSITE" id="PS51257">
    <property type="entry name" value="PROKAR_LIPOPROTEIN"/>
    <property type="match status" value="1"/>
</dbReference>
<proteinExistence type="predicted"/>
<dbReference type="InterPro" id="IPR036909">
    <property type="entry name" value="Cyt_c-like_dom_sf"/>
</dbReference>
<sequence>MRRTLPLLLVAACALGLAACGSQSNDVTGQSAAVEAGSQLFTARCSGCHTLSAVGAEGSAAKVSSAERTNGPNFNARRECYENVVYAIRNGGYSGAIMPANIVVGKETEQVAAFLAKYSGQVAMKDPSSAASKVKCAQVPANAGR</sequence>
<evidence type="ECO:0000256" key="3">
    <source>
        <dbReference type="ARBA" id="ARBA00023004"/>
    </source>
</evidence>
<dbReference type="EMBL" id="CAESAN010000120">
    <property type="protein sequence ID" value="CAB4346267.1"/>
    <property type="molecule type" value="Genomic_DNA"/>
</dbReference>
<keyword evidence="3" id="KW-0408">Iron</keyword>
<protein>
    <submittedName>
        <fullName evidence="5">Unannotated protein</fullName>
    </submittedName>
</protein>
<dbReference type="PROSITE" id="PS51007">
    <property type="entry name" value="CYTC"/>
    <property type="match status" value="1"/>
</dbReference>
<dbReference type="Pfam" id="PF00034">
    <property type="entry name" value="Cytochrom_C"/>
    <property type="match status" value="1"/>
</dbReference>
<keyword evidence="1" id="KW-0349">Heme</keyword>
<accession>A0A6J5ZZM2</accession>
<evidence type="ECO:0000256" key="1">
    <source>
        <dbReference type="ARBA" id="ARBA00022617"/>
    </source>
</evidence>
<evidence type="ECO:0000313" key="5">
    <source>
        <dbReference type="EMBL" id="CAB4346267.1"/>
    </source>
</evidence>
<dbReference type="Gene3D" id="1.10.760.10">
    <property type="entry name" value="Cytochrome c-like domain"/>
    <property type="match status" value="1"/>
</dbReference>
<reference evidence="5" key="1">
    <citation type="submission" date="2020-05" db="EMBL/GenBank/DDBJ databases">
        <authorList>
            <person name="Chiriac C."/>
            <person name="Salcher M."/>
            <person name="Ghai R."/>
            <person name="Kavagutti S V."/>
        </authorList>
    </citation>
    <scope>NUCLEOTIDE SEQUENCE</scope>
</reference>
<dbReference type="SUPFAM" id="SSF46626">
    <property type="entry name" value="Cytochrome c"/>
    <property type="match status" value="1"/>
</dbReference>